<dbReference type="AlphaFoldDB" id="A0A7W5ZMV0"/>
<comment type="caution">
    <text evidence="3">The sequence shown here is derived from an EMBL/GenBank/DDBJ whole genome shotgun (WGS) entry which is preliminary data.</text>
</comment>
<keyword evidence="1" id="KW-0732">Signal</keyword>
<dbReference type="RefSeq" id="WP_183974215.1">
    <property type="nucleotide sequence ID" value="NZ_JACIBY010000005.1"/>
</dbReference>
<dbReference type="GO" id="GO:0050380">
    <property type="term" value="F:undecaprenyl-diphosphatase activity"/>
    <property type="evidence" value="ECO:0007669"/>
    <property type="project" value="UniProtKB-EC"/>
</dbReference>
<reference evidence="3 4" key="1">
    <citation type="submission" date="2020-08" db="EMBL/GenBank/DDBJ databases">
        <title>Genomic Encyclopedia of Type Strains, Phase IV (KMG-IV): sequencing the most valuable type-strain genomes for metagenomic binning, comparative biology and taxonomic classification.</title>
        <authorList>
            <person name="Goeker M."/>
        </authorList>
    </citation>
    <scope>NUCLEOTIDE SEQUENCE [LARGE SCALE GENOMIC DNA]</scope>
    <source>
        <strain evidence="3 4">DSM 17976</strain>
    </source>
</reference>
<sequence length="198" mass="22177">MKKLFLFCWLIASQLHAQTLDSRLLEQVYGSPQPADVRFEKFISSTTTPIGLGLPVVYLASGFATKNKTLQQHGWHALGSFVVASSITQITKRIVLRERPFVAEPQRFTARIPEEDLNYSFPSGHATTAFNAATTLTLHYPKWYVAVPAYAWASAVGYSRMRLGLHYPSDVLAGAVTGAASAWLMYKIQQKWLRRKAK</sequence>
<dbReference type="Pfam" id="PF01569">
    <property type="entry name" value="PAP2"/>
    <property type="match status" value="1"/>
</dbReference>
<dbReference type="SUPFAM" id="SSF48317">
    <property type="entry name" value="Acid phosphatase/Vanadium-dependent haloperoxidase"/>
    <property type="match status" value="1"/>
</dbReference>
<evidence type="ECO:0000259" key="2">
    <source>
        <dbReference type="SMART" id="SM00014"/>
    </source>
</evidence>
<keyword evidence="3" id="KW-0378">Hydrolase</keyword>
<feature type="domain" description="Phosphatidic acid phosphatase type 2/haloperoxidase" evidence="2">
    <location>
        <begin position="73"/>
        <end position="186"/>
    </location>
</feature>
<dbReference type="InterPro" id="IPR000326">
    <property type="entry name" value="PAP2/HPO"/>
</dbReference>
<feature type="signal peptide" evidence="1">
    <location>
        <begin position="1"/>
        <end position="17"/>
    </location>
</feature>
<dbReference type="PANTHER" id="PTHR14969">
    <property type="entry name" value="SPHINGOSINE-1-PHOSPHATE PHOSPHOHYDROLASE"/>
    <property type="match status" value="1"/>
</dbReference>
<dbReference type="CDD" id="cd01610">
    <property type="entry name" value="PAP2_like"/>
    <property type="match status" value="1"/>
</dbReference>
<dbReference type="SMART" id="SM00014">
    <property type="entry name" value="acidPPc"/>
    <property type="match status" value="1"/>
</dbReference>
<keyword evidence="4" id="KW-1185">Reference proteome</keyword>
<evidence type="ECO:0000313" key="4">
    <source>
        <dbReference type="Proteomes" id="UP000541352"/>
    </source>
</evidence>
<dbReference type="PANTHER" id="PTHR14969:SF13">
    <property type="entry name" value="AT30094P"/>
    <property type="match status" value="1"/>
</dbReference>
<name>A0A7W5ZMV0_9BACT</name>
<evidence type="ECO:0000313" key="3">
    <source>
        <dbReference type="EMBL" id="MBB3838602.1"/>
    </source>
</evidence>
<dbReference type="EC" id="3.6.1.27" evidence="3"/>
<dbReference type="Proteomes" id="UP000541352">
    <property type="component" value="Unassembled WGS sequence"/>
</dbReference>
<proteinExistence type="predicted"/>
<protein>
    <submittedName>
        <fullName evidence="3">Undecaprenyl-diphosphatase</fullName>
        <ecNumber evidence="3">3.6.1.27</ecNumber>
    </submittedName>
</protein>
<gene>
    <name evidence="3" type="ORF">FHS57_002608</name>
</gene>
<feature type="chain" id="PRO_5030947608" evidence="1">
    <location>
        <begin position="18"/>
        <end position="198"/>
    </location>
</feature>
<dbReference type="InterPro" id="IPR036938">
    <property type="entry name" value="PAP2/HPO_sf"/>
</dbReference>
<accession>A0A7W5ZMV0</accession>
<dbReference type="EMBL" id="JACIBY010000005">
    <property type="protein sequence ID" value="MBB3838602.1"/>
    <property type="molecule type" value="Genomic_DNA"/>
</dbReference>
<organism evidence="3 4">
    <name type="scientific">Runella defluvii</name>
    <dbReference type="NCBI Taxonomy" id="370973"/>
    <lineage>
        <taxon>Bacteria</taxon>
        <taxon>Pseudomonadati</taxon>
        <taxon>Bacteroidota</taxon>
        <taxon>Cytophagia</taxon>
        <taxon>Cytophagales</taxon>
        <taxon>Spirosomataceae</taxon>
        <taxon>Runella</taxon>
    </lineage>
</organism>
<dbReference type="Gene3D" id="1.20.144.10">
    <property type="entry name" value="Phosphatidic acid phosphatase type 2/haloperoxidase"/>
    <property type="match status" value="1"/>
</dbReference>
<evidence type="ECO:0000256" key="1">
    <source>
        <dbReference type="SAM" id="SignalP"/>
    </source>
</evidence>